<keyword evidence="3 5" id="KW-0378">Hydrolase</keyword>
<evidence type="ECO:0000256" key="3">
    <source>
        <dbReference type="ARBA" id="ARBA00022801"/>
    </source>
</evidence>
<dbReference type="GO" id="GO:0006935">
    <property type="term" value="P:chemotaxis"/>
    <property type="evidence" value="ECO:0007669"/>
    <property type="project" value="UniProtKB-UniRule"/>
</dbReference>
<organism evidence="10 11">
    <name type="scientific">Candidatus Ozemobacter sibiricus</name>
    <dbReference type="NCBI Taxonomy" id="2268124"/>
    <lineage>
        <taxon>Bacteria</taxon>
        <taxon>Candidatus Ozemobacteria</taxon>
        <taxon>Candidatus Ozemobacterales</taxon>
        <taxon>Candidatus Ozemobacteraceae</taxon>
        <taxon>Candidatus Ozemobacter</taxon>
    </lineage>
</organism>
<dbReference type="InterPro" id="IPR001789">
    <property type="entry name" value="Sig_transdc_resp-reg_receiver"/>
</dbReference>
<feature type="modified residue" description="4-aspartylphosphate" evidence="5 7">
    <location>
        <position position="72"/>
    </location>
</feature>
<dbReference type="SUPFAM" id="SSF52738">
    <property type="entry name" value="Methylesterase CheB, C-terminal domain"/>
    <property type="match status" value="1"/>
</dbReference>
<evidence type="ECO:0000313" key="11">
    <source>
        <dbReference type="Proteomes" id="UP000252355"/>
    </source>
</evidence>
<keyword evidence="1 5" id="KW-0963">Cytoplasm</keyword>
<dbReference type="Pfam" id="PF01339">
    <property type="entry name" value="CheB_methylest"/>
    <property type="match status" value="1"/>
</dbReference>
<dbReference type="SUPFAM" id="SSF52172">
    <property type="entry name" value="CheY-like"/>
    <property type="match status" value="1"/>
</dbReference>
<dbReference type="InterPro" id="IPR008248">
    <property type="entry name" value="CheB-like"/>
</dbReference>
<feature type="active site" evidence="5 6">
    <location>
        <position position="190"/>
    </location>
</feature>
<dbReference type="Pfam" id="PF00072">
    <property type="entry name" value="Response_reg"/>
    <property type="match status" value="1"/>
</dbReference>
<comment type="function">
    <text evidence="5">Involved in chemotaxis. Part of a chemotaxis signal transduction system that modulates chemotaxis in response to various stimuli. Catalyzes the demethylation of specific methylglutamate residues introduced into the chemoreceptors (methyl-accepting chemotaxis proteins or MCP) by CheR. Also mediates the irreversible deamidation of specific glutamine residues to glutamic acid.</text>
</comment>
<keyword evidence="5 7" id="KW-0597">Phosphoprotein</keyword>
<dbReference type="CDD" id="cd17541">
    <property type="entry name" value="REC_CheB-like"/>
    <property type="match status" value="1"/>
</dbReference>
<dbReference type="AlphaFoldDB" id="A0A367ZTY7"/>
<dbReference type="InterPro" id="IPR000673">
    <property type="entry name" value="Sig_transdc_resp-reg_Me-estase"/>
</dbReference>
<dbReference type="PIRSF" id="PIRSF000876">
    <property type="entry name" value="RR_chemtxs_CheB"/>
    <property type="match status" value="1"/>
</dbReference>
<evidence type="ECO:0000313" key="10">
    <source>
        <dbReference type="EMBL" id="RCK81169.1"/>
    </source>
</evidence>
<evidence type="ECO:0000256" key="5">
    <source>
        <dbReference type="HAMAP-Rule" id="MF_00099"/>
    </source>
</evidence>
<accession>A0A367ZTY7</accession>
<dbReference type="InterPro" id="IPR035909">
    <property type="entry name" value="CheB_C"/>
</dbReference>
<comment type="caution">
    <text evidence="10">The sequence shown here is derived from an EMBL/GenBank/DDBJ whole genome shotgun (WGS) entry which is preliminary data.</text>
</comment>
<name>A0A367ZTY7_9BACT</name>
<dbReference type="EMBL" id="QOQW01000003">
    <property type="protein sequence ID" value="RCK81169.1"/>
    <property type="molecule type" value="Genomic_DNA"/>
</dbReference>
<reference evidence="10 11" key="1">
    <citation type="submission" date="2018-05" db="EMBL/GenBank/DDBJ databases">
        <title>A metagenomic window into the 2 km-deep terrestrial subsurface aquifer revealed taxonomically and functionally diverse microbial community comprising novel uncultured bacterial lineages.</title>
        <authorList>
            <person name="Kadnikov V.V."/>
            <person name="Mardanov A.V."/>
            <person name="Beletsky A.V."/>
            <person name="Banks D."/>
            <person name="Pimenov N.V."/>
            <person name="Frank Y.A."/>
            <person name="Karnachuk O.V."/>
            <person name="Ravin N.V."/>
        </authorList>
    </citation>
    <scope>NUCLEOTIDE SEQUENCE [LARGE SCALE GENOMIC DNA]</scope>
    <source>
        <strain evidence="10">BY5</strain>
    </source>
</reference>
<dbReference type="HAMAP" id="MF_00099">
    <property type="entry name" value="CheB_chemtxs"/>
    <property type="match status" value="1"/>
</dbReference>
<comment type="subcellular location">
    <subcellularLocation>
        <location evidence="5">Cytoplasm</location>
    </subcellularLocation>
</comment>
<dbReference type="GO" id="GO:0050568">
    <property type="term" value="F:protein-glutamine glutaminase activity"/>
    <property type="evidence" value="ECO:0007669"/>
    <property type="project" value="UniProtKB-UniRule"/>
</dbReference>
<dbReference type="InterPro" id="IPR011006">
    <property type="entry name" value="CheY-like_superfamily"/>
</dbReference>
<comment type="similarity">
    <text evidence="5">Belongs to the CheB family.</text>
</comment>
<dbReference type="EC" id="3.5.1.44" evidence="5"/>
<dbReference type="Gene3D" id="3.40.50.180">
    <property type="entry name" value="Methylesterase CheB, C-terminal domain"/>
    <property type="match status" value="1"/>
</dbReference>
<dbReference type="NCBIfam" id="NF001965">
    <property type="entry name" value="PRK00742.1"/>
    <property type="match status" value="1"/>
</dbReference>
<dbReference type="Proteomes" id="UP000252355">
    <property type="component" value="Unassembled WGS sequence"/>
</dbReference>
<evidence type="ECO:0000256" key="7">
    <source>
        <dbReference type="PROSITE-ProRule" id="PRU00169"/>
    </source>
</evidence>
<dbReference type="GO" id="GO:0000156">
    <property type="term" value="F:phosphorelay response regulator activity"/>
    <property type="evidence" value="ECO:0007669"/>
    <property type="project" value="InterPro"/>
</dbReference>
<dbReference type="SMART" id="SM00448">
    <property type="entry name" value="REC"/>
    <property type="match status" value="1"/>
</dbReference>
<feature type="domain" description="CheB-type methylesterase" evidence="9">
    <location>
        <begin position="178"/>
        <end position="369"/>
    </location>
</feature>
<dbReference type="GO" id="GO:0008984">
    <property type="term" value="F:protein-glutamate methylesterase activity"/>
    <property type="evidence" value="ECO:0007669"/>
    <property type="project" value="UniProtKB-UniRule"/>
</dbReference>
<comment type="domain">
    <text evidence="5">Contains a C-terminal catalytic domain, and an N-terminal region which modulates catalytic activity.</text>
</comment>
<dbReference type="PROSITE" id="PS50122">
    <property type="entry name" value="CHEB"/>
    <property type="match status" value="1"/>
</dbReference>
<dbReference type="CDD" id="cd16432">
    <property type="entry name" value="CheB_Rec"/>
    <property type="match status" value="1"/>
</dbReference>
<dbReference type="Gene3D" id="3.40.50.2300">
    <property type="match status" value="1"/>
</dbReference>
<evidence type="ECO:0000259" key="8">
    <source>
        <dbReference type="PROSITE" id="PS50110"/>
    </source>
</evidence>
<proteinExistence type="inferred from homology"/>
<comment type="catalytic activity">
    <reaction evidence="5">
        <text>L-glutaminyl-[protein] + H2O = L-glutamyl-[protein] + NH4(+)</text>
        <dbReference type="Rhea" id="RHEA:16441"/>
        <dbReference type="Rhea" id="RHEA-COMP:10207"/>
        <dbReference type="Rhea" id="RHEA-COMP:10208"/>
        <dbReference type="ChEBI" id="CHEBI:15377"/>
        <dbReference type="ChEBI" id="CHEBI:28938"/>
        <dbReference type="ChEBI" id="CHEBI:29973"/>
        <dbReference type="ChEBI" id="CHEBI:30011"/>
        <dbReference type="EC" id="3.5.1.44"/>
    </reaction>
</comment>
<dbReference type="PANTHER" id="PTHR42872">
    <property type="entry name" value="PROTEIN-GLUTAMATE METHYLESTERASE/PROTEIN-GLUTAMINE GLUTAMINASE"/>
    <property type="match status" value="1"/>
</dbReference>
<dbReference type="GO" id="GO:0005737">
    <property type="term" value="C:cytoplasm"/>
    <property type="evidence" value="ECO:0007669"/>
    <property type="project" value="UniProtKB-SubCell"/>
</dbReference>
<sequence>MDKPRGPALAGRESQRSGPVRVLIVDDSALVRQVMTSILAGDPGISVMGAVPDPYFAAQRIAEEVPDVIILDIEMPRMDGLTFLDKIMSQHPIPVVICSSLAGPGCEATFRAFELGAVEVIAKPRIDTSTFLEEARIRICDIVKAAARVRCRPRPSLSIRPKLSADVMLPRPTRAQALQTTDRVVVVGASTGGTEALRVFLEALPHDGPGIAIVQHMPEKFTASFVKRLDRLCRVTVKEAEDGDPMMRGHVLIAPGNRHLLLKRSGARYYVEVRDGPLVSRHRPSVDVLFRSAARCAGANVVAVIMTGMGDDGASGMLELKEAGAQTIAQDEATSVVFGMPHEAIARGGVDVVLPLERIAAEVLRRCAM</sequence>
<feature type="active site" evidence="5 6">
    <location>
        <position position="312"/>
    </location>
</feature>
<evidence type="ECO:0000259" key="9">
    <source>
        <dbReference type="PROSITE" id="PS50122"/>
    </source>
</evidence>
<dbReference type="PROSITE" id="PS50110">
    <property type="entry name" value="RESPONSE_REGULATORY"/>
    <property type="match status" value="1"/>
</dbReference>
<evidence type="ECO:0000256" key="1">
    <source>
        <dbReference type="ARBA" id="ARBA00022490"/>
    </source>
</evidence>
<comment type="catalytic activity">
    <reaction evidence="4 5">
        <text>[protein]-L-glutamate 5-O-methyl ester + H2O = L-glutamyl-[protein] + methanol + H(+)</text>
        <dbReference type="Rhea" id="RHEA:23236"/>
        <dbReference type="Rhea" id="RHEA-COMP:10208"/>
        <dbReference type="Rhea" id="RHEA-COMP:10311"/>
        <dbReference type="ChEBI" id="CHEBI:15377"/>
        <dbReference type="ChEBI" id="CHEBI:15378"/>
        <dbReference type="ChEBI" id="CHEBI:17790"/>
        <dbReference type="ChEBI" id="CHEBI:29973"/>
        <dbReference type="ChEBI" id="CHEBI:82795"/>
        <dbReference type="EC" id="3.1.1.61"/>
    </reaction>
</comment>
<evidence type="ECO:0000256" key="2">
    <source>
        <dbReference type="ARBA" id="ARBA00022500"/>
    </source>
</evidence>
<protein>
    <recommendedName>
        <fullName evidence="5">Protein-glutamate methylesterase/protein-glutamine glutaminase</fullName>
        <ecNumber evidence="5">3.1.1.61</ecNumber>
        <ecNumber evidence="5">3.5.1.44</ecNumber>
    </recommendedName>
</protein>
<feature type="domain" description="Response regulatory" evidence="8">
    <location>
        <begin position="21"/>
        <end position="138"/>
    </location>
</feature>
<feature type="active site" evidence="5 6">
    <location>
        <position position="216"/>
    </location>
</feature>
<dbReference type="PANTHER" id="PTHR42872:SF6">
    <property type="entry name" value="PROTEIN-GLUTAMATE METHYLESTERASE_PROTEIN-GLUTAMINE GLUTAMINASE"/>
    <property type="match status" value="1"/>
</dbReference>
<evidence type="ECO:0000256" key="4">
    <source>
        <dbReference type="ARBA" id="ARBA00048267"/>
    </source>
</evidence>
<gene>
    <name evidence="5" type="primary">cheB</name>
    <name evidence="10" type="ORF">OZSIB_2546</name>
</gene>
<evidence type="ECO:0000256" key="6">
    <source>
        <dbReference type="PROSITE-ProRule" id="PRU00050"/>
    </source>
</evidence>
<keyword evidence="2 5" id="KW-0145">Chemotaxis</keyword>
<dbReference type="NCBIfam" id="NF009206">
    <property type="entry name" value="PRK12555.1"/>
    <property type="match status" value="1"/>
</dbReference>
<comment type="PTM">
    <text evidence="5">Phosphorylated by CheA. Phosphorylation of the N-terminal regulatory domain activates the methylesterase activity.</text>
</comment>
<dbReference type="EC" id="3.1.1.61" evidence="5"/>